<accession>A0AAW2F6K6</accession>
<comment type="caution">
    <text evidence="2">The sequence shown here is derived from an EMBL/GenBank/DDBJ whole genome shotgun (WGS) entry which is preliminary data.</text>
</comment>
<organism evidence="2 3">
    <name type="scientific">Cardiocondyla obscurior</name>
    <dbReference type="NCBI Taxonomy" id="286306"/>
    <lineage>
        <taxon>Eukaryota</taxon>
        <taxon>Metazoa</taxon>
        <taxon>Ecdysozoa</taxon>
        <taxon>Arthropoda</taxon>
        <taxon>Hexapoda</taxon>
        <taxon>Insecta</taxon>
        <taxon>Pterygota</taxon>
        <taxon>Neoptera</taxon>
        <taxon>Endopterygota</taxon>
        <taxon>Hymenoptera</taxon>
        <taxon>Apocrita</taxon>
        <taxon>Aculeata</taxon>
        <taxon>Formicoidea</taxon>
        <taxon>Formicidae</taxon>
        <taxon>Myrmicinae</taxon>
        <taxon>Cardiocondyla</taxon>
    </lineage>
</organism>
<proteinExistence type="predicted"/>
<name>A0AAW2F6K6_9HYME</name>
<reference evidence="2 3" key="1">
    <citation type="submission" date="2023-03" db="EMBL/GenBank/DDBJ databases">
        <title>High recombination rates correlate with genetic variation in Cardiocondyla obscurior ants.</title>
        <authorList>
            <person name="Errbii M."/>
        </authorList>
    </citation>
    <scope>NUCLEOTIDE SEQUENCE [LARGE SCALE GENOMIC DNA]</scope>
    <source>
        <strain evidence="2">Alpha-2009</strain>
        <tissue evidence="2">Whole body</tissue>
    </source>
</reference>
<feature type="transmembrane region" description="Helical" evidence="1">
    <location>
        <begin position="93"/>
        <end position="114"/>
    </location>
</feature>
<keyword evidence="1" id="KW-1133">Transmembrane helix</keyword>
<evidence type="ECO:0000313" key="3">
    <source>
        <dbReference type="Proteomes" id="UP001430953"/>
    </source>
</evidence>
<dbReference type="EMBL" id="JADYXP020000014">
    <property type="protein sequence ID" value="KAL0110189.1"/>
    <property type="molecule type" value="Genomic_DNA"/>
</dbReference>
<keyword evidence="1" id="KW-0812">Transmembrane</keyword>
<keyword evidence="3" id="KW-1185">Reference proteome</keyword>
<dbReference type="AlphaFoldDB" id="A0AAW2F6K6"/>
<sequence length="118" mass="14026">MINELLTIFIILTYCSICKKLKKKKLYSAGFINGILIKSQQSLKQRTYILPRYYSKELLPADKVKKERNLISLTSNVFTVLIFAAANEIFLSHFLFFFFFFFFCARLLLHYCFIHFNL</sequence>
<keyword evidence="1" id="KW-0472">Membrane</keyword>
<evidence type="ECO:0000313" key="2">
    <source>
        <dbReference type="EMBL" id="KAL0110189.1"/>
    </source>
</evidence>
<dbReference type="Proteomes" id="UP001430953">
    <property type="component" value="Unassembled WGS sequence"/>
</dbReference>
<gene>
    <name evidence="2" type="ORF">PUN28_013678</name>
</gene>
<protein>
    <submittedName>
        <fullName evidence="2">Uncharacterized protein</fullName>
    </submittedName>
</protein>
<feature type="transmembrane region" description="Helical" evidence="1">
    <location>
        <begin position="70"/>
        <end position="87"/>
    </location>
</feature>
<evidence type="ECO:0000256" key="1">
    <source>
        <dbReference type="SAM" id="Phobius"/>
    </source>
</evidence>